<dbReference type="PANTHER" id="PTHR33164">
    <property type="entry name" value="TRANSCRIPTIONAL REGULATOR, MARR FAMILY"/>
    <property type="match status" value="1"/>
</dbReference>
<dbReference type="STRING" id="208445.SAMN04489727_5488"/>
<evidence type="ECO:0000313" key="3">
    <source>
        <dbReference type="Proteomes" id="UP000199622"/>
    </source>
</evidence>
<keyword evidence="3" id="KW-1185">Reference proteome</keyword>
<accession>A0A1H4W7V0</accession>
<dbReference type="InterPro" id="IPR036390">
    <property type="entry name" value="WH_DNA-bd_sf"/>
</dbReference>
<keyword evidence="2" id="KW-0238">DNA-binding</keyword>
<dbReference type="Gene3D" id="1.10.10.10">
    <property type="entry name" value="Winged helix-like DNA-binding domain superfamily/Winged helix DNA-binding domain"/>
    <property type="match status" value="1"/>
</dbReference>
<sequence>MPGVEDSPVALRVNLALRELLALAHDVQVALARRLGLGATDVQALQHLAGGAPMGTVDLAHALKIRSASATVLVDRLAAAGHVRRDPHPRDGRRVTLVVSEAARAEVGAALAPLVDAITRLTDGLAPGQAEVVARFLGDTTEILRAYAAEPPEAG</sequence>
<name>A0A1H4W7V0_9PSEU</name>
<dbReference type="InterPro" id="IPR036388">
    <property type="entry name" value="WH-like_DNA-bd_sf"/>
</dbReference>
<dbReference type="PANTHER" id="PTHR33164:SF106">
    <property type="entry name" value="TRANSCRIPTIONAL REGULATORY PROTEIN"/>
    <property type="match status" value="1"/>
</dbReference>
<dbReference type="PROSITE" id="PS50995">
    <property type="entry name" value="HTH_MARR_2"/>
    <property type="match status" value="1"/>
</dbReference>
<dbReference type="AlphaFoldDB" id="A0A1H4W7V0"/>
<dbReference type="GO" id="GO:0006950">
    <property type="term" value="P:response to stress"/>
    <property type="evidence" value="ECO:0007669"/>
    <property type="project" value="TreeGrafter"/>
</dbReference>
<dbReference type="InterPro" id="IPR000835">
    <property type="entry name" value="HTH_MarR-typ"/>
</dbReference>
<proteinExistence type="predicted"/>
<reference evidence="3" key="1">
    <citation type="submission" date="2016-10" db="EMBL/GenBank/DDBJ databases">
        <authorList>
            <person name="Varghese N."/>
            <person name="Submissions S."/>
        </authorList>
    </citation>
    <scope>NUCLEOTIDE SEQUENCE [LARGE SCALE GENOMIC DNA]</scope>
    <source>
        <strain evidence="3">DSM 44544</strain>
    </source>
</reference>
<dbReference type="Pfam" id="PF12802">
    <property type="entry name" value="MarR_2"/>
    <property type="match status" value="1"/>
</dbReference>
<feature type="domain" description="HTH marR-type" evidence="1">
    <location>
        <begin position="6"/>
        <end position="142"/>
    </location>
</feature>
<dbReference type="SUPFAM" id="SSF46785">
    <property type="entry name" value="Winged helix' DNA-binding domain"/>
    <property type="match status" value="1"/>
</dbReference>
<organism evidence="2 3">
    <name type="scientific">Amycolatopsis tolypomycina</name>
    <dbReference type="NCBI Taxonomy" id="208445"/>
    <lineage>
        <taxon>Bacteria</taxon>
        <taxon>Bacillati</taxon>
        <taxon>Actinomycetota</taxon>
        <taxon>Actinomycetes</taxon>
        <taxon>Pseudonocardiales</taxon>
        <taxon>Pseudonocardiaceae</taxon>
        <taxon>Amycolatopsis</taxon>
    </lineage>
</organism>
<dbReference type="EMBL" id="FNSO01000004">
    <property type="protein sequence ID" value="SEC89323.1"/>
    <property type="molecule type" value="Genomic_DNA"/>
</dbReference>
<protein>
    <submittedName>
        <fullName evidence="2">DNA-binding transcriptional regulator, MarR family</fullName>
    </submittedName>
</protein>
<evidence type="ECO:0000313" key="2">
    <source>
        <dbReference type="EMBL" id="SEC89323.1"/>
    </source>
</evidence>
<dbReference type="GO" id="GO:0003677">
    <property type="term" value="F:DNA binding"/>
    <property type="evidence" value="ECO:0007669"/>
    <property type="project" value="UniProtKB-KW"/>
</dbReference>
<dbReference type="Proteomes" id="UP000199622">
    <property type="component" value="Unassembled WGS sequence"/>
</dbReference>
<dbReference type="SMART" id="SM00347">
    <property type="entry name" value="HTH_MARR"/>
    <property type="match status" value="1"/>
</dbReference>
<dbReference type="GO" id="GO:0003700">
    <property type="term" value="F:DNA-binding transcription factor activity"/>
    <property type="evidence" value="ECO:0007669"/>
    <property type="project" value="InterPro"/>
</dbReference>
<dbReference type="InterPro" id="IPR039422">
    <property type="entry name" value="MarR/SlyA-like"/>
</dbReference>
<gene>
    <name evidence="2" type="ORF">SAMN04489727_5488</name>
</gene>
<evidence type="ECO:0000259" key="1">
    <source>
        <dbReference type="PROSITE" id="PS50995"/>
    </source>
</evidence>